<dbReference type="InterPro" id="IPR020094">
    <property type="entry name" value="TruA/RsuA/RluB/E/F_N"/>
</dbReference>
<dbReference type="GO" id="GO:0003723">
    <property type="term" value="F:RNA binding"/>
    <property type="evidence" value="ECO:0007669"/>
    <property type="project" value="InterPro"/>
</dbReference>
<comment type="subunit">
    <text evidence="4">Homodimer.</text>
</comment>
<dbReference type="Gene3D" id="3.30.70.660">
    <property type="entry name" value="Pseudouridine synthase I, catalytic domain, C-terminal subdomain"/>
    <property type="match status" value="1"/>
</dbReference>
<dbReference type="FunFam" id="3.30.70.580:FF:000001">
    <property type="entry name" value="tRNA pseudouridine synthase A"/>
    <property type="match status" value="1"/>
</dbReference>
<keyword evidence="2 4" id="KW-0819">tRNA processing</keyword>
<evidence type="ECO:0000256" key="3">
    <source>
        <dbReference type="ARBA" id="ARBA00023235"/>
    </source>
</evidence>
<reference evidence="9 10" key="1">
    <citation type="submission" date="2018-08" db="EMBL/GenBank/DDBJ databases">
        <title>Bacillus jemisoniae sp. nov., Bacillus chryseoplanitiae sp. nov., Bacillus resnikiae sp. nov., and Bacillus frankliniae sp. nov., isolated from Viking spacecraft and associated surfaces.</title>
        <authorList>
            <person name="Seuylemezian A."/>
            <person name="Vaishampayan P."/>
        </authorList>
    </citation>
    <scope>NUCLEOTIDE SEQUENCE [LARGE SCALE GENOMIC DNA]</scope>
    <source>
        <strain evidence="9 10">JJ-247</strain>
    </source>
</reference>
<dbReference type="EC" id="5.4.99.12" evidence="4"/>
<organism evidence="9 10">
    <name type="scientific">Mesobacillus zeae</name>
    <dbReference type="NCBI Taxonomy" id="1917180"/>
    <lineage>
        <taxon>Bacteria</taxon>
        <taxon>Bacillati</taxon>
        <taxon>Bacillota</taxon>
        <taxon>Bacilli</taxon>
        <taxon>Bacillales</taxon>
        <taxon>Bacillaceae</taxon>
        <taxon>Mesobacillus</taxon>
    </lineage>
</organism>
<dbReference type="NCBIfam" id="TIGR00071">
    <property type="entry name" value="hisT_truA"/>
    <property type="match status" value="1"/>
</dbReference>
<comment type="similarity">
    <text evidence="1 4 7">Belongs to the tRNA pseudouridine synthase TruA family.</text>
</comment>
<dbReference type="AlphaFoldDB" id="A0A398B791"/>
<evidence type="ECO:0000313" key="10">
    <source>
        <dbReference type="Proteomes" id="UP000265816"/>
    </source>
</evidence>
<dbReference type="InterPro" id="IPR001406">
    <property type="entry name" value="PsdUridine_synth_TruA"/>
</dbReference>
<gene>
    <name evidence="4 9" type="primary">truA</name>
    <name evidence="9" type="ORF">D1970_07770</name>
</gene>
<dbReference type="Pfam" id="PF01416">
    <property type="entry name" value="PseudoU_synth_1"/>
    <property type="match status" value="2"/>
</dbReference>
<dbReference type="CDD" id="cd02570">
    <property type="entry name" value="PseudoU_synth_EcTruA"/>
    <property type="match status" value="1"/>
</dbReference>
<protein>
    <recommendedName>
        <fullName evidence="4">tRNA pseudouridine synthase A</fullName>
        <ecNumber evidence="4">5.4.99.12</ecNumber>
    </recommendedName>
    <alternativeName>
        <fullName evidence="4">tRNA pseudouridine(38-40) synthase</fullName>
    </alternativeName>
    <alternativeName>
        <fullName evidence="4">tRNA pseudouridylate synthase I</fullName>
    </alternativeName>
    <alternativeName>
        <fullName evidence="4">tRNA-uridine isomerase I</fullName>
    </alternativeName>
</protein>
<evidence type="ECO:0000256" key="7">
    <source>
        <dbReference type="RuleBase" id="RU003792"/>
    </source>
</evidence>
<dbReference type="HAMAP" id="MF_00171">
    <property type="entry name" value="TruA"/>
    <property type="match status" value="1"/>
</dbReference>
<keyword evidence="3 4" id="KW-0413">Isomerase</keyword>
<sequence>MTNRIKCIVSYDGTGFSGYQVQPEKRTVQRELEAALGKIHKGLEMRVSASGRTDAGVHARGQVIHFDTPLMLPEDRWTIALNSLLPADISVLHSEIAPGNFHARFDAKGKEYRYFIYRSRQRDPFRRNYAYQYPYPLDIQRIRESFPYLIGTHNFTSFCSAKTEVEDRVRTLEEIQLLEVEGGLVFRFRGNGFLYNMVRILTGTLLEIGSGDRNPDELPGILKKKDRSAAGKTAPGHGLYLWEVFY</sequence>
<dbReference type="RefSeq" id="WP_119112319.1">
    <property type="nucleotide sequence ID" value="NZ_CBCSEO010000014.1"/>
</dbReference>
<comment type="function">
    <text evidence="4">Formation of pseudouridine at positions 38, 39 and 40 in the anticodon stem and loop of transfer RNAs.</text>
</comment>
<evidence type="ECO:0000256" key="1">
    <source>
        <dbReference type="ARBA" id="ARBA00009375"/>
    </source>
</evidence>
<evidence type="ECO:0000256" key="5">
    <source>
        <dbReference type="PIRSR" id="PIRSR001430-1"/>
    </source>
</evidence>
<dbReference type="InterPro" id="IPR020103">
    <property type="entry name" value="PsdUridine_synth_cat_dom_sf"/>
</dbReference>
<dbReference type="OrthoDB" id="9811823at2"/>
<feature type="domain" description="Pseudouridine synthase I TruA alpha/beta" evidence="8">
    <location>
        <begin position="8"/>
        <end position="106"/>
    </location>
</feature>
<comment type="caution">
    <text evidence="4">Lacks conserved residue(s) required for the propagation of feature annotation.</text>
</comment>
<proteinExistence type="inferred from homology"/>
<dbReference type="Gene3D" id="3.30.70.580">
    <property type="entry name" value="Pseudouridine synthase I, catalytic domain, N-terminal subdomain"/>
    <property type="match status" value="1"/>
</dbReference>
<accession>A0A398B791</accession>
<feature type="binding site" evidence="4 6">
    <location>
        <position position="112"/>
    </location>
    <ligand>
        <name>substrate</name>
    </ligand>
</feature>
<evidence type="ECO:0000256" key="2">
    <source>
        <dbReference type="ARBA" id="ARBA00022694"/>
    </source>
</evidence>
<feature type="domain" description="Pseudouridine synthase I TruA alpha/beta" evidence="8">
    <location>
        <begin position="148"/>
        <end position="246"/>
    </location>
</feature>
<dbReference type="Proteomes" id="UP000265816">
    <property type="component" value="Unassembled WGS sequence"/>
</dbReference>
<dbReference type="GO" id="GO:0031119">
    <property type="term" value="P:tRNA pseudouridine synthesis"/>
    <property type="evidence" value="ECO:0007669"/>
    <property type="project" value="UniProtKB-UniRule"/>
</dbReference>
<dbReference type="PANTHER" id="PTHR11142:SF0">
    <property type="entry name" value="TRNA PSEUDOURIDINE SYNTHASE-LIKE 1"/>
    <property type="match status" value="1"/>
</dbReference>
<evidence type="ECO:0000313" key="9">
    <source>
        <dbReference type="EMBL" id="RID85999.1"/>
    </source>
</evidence>
<dbReference type="GO" id="GO:0160147">
    <property type="term" value="F:tRNA pseudouridine(38-40) synthase activity"/>
    <property type="evidence" value="ECO:0007669"/>
    <property type="project" value="UniProtKB-EC"/>
</dbReference>
<evidence type="ECO:0000256" key="6">
    <source>
        <dbReference type="PIRSR" id="PIRSR001430-2"/>
    </source>
</evidence>
<evidence type="ECO:0000259" key="8">
    <source>
        <dbReference type="Pfam" id="PF01416"/>
    </source>
</evidence>
<dbReference type="SUPFAM" id="SSF55120">
    <property type="entry name" value="Pseudouridine synthase"/>
    <property type="match status" value="1"/>
</dbReference>
<feature type="active site" description="Nucleophile" evidence="4 5">
    <location>
        <position position="54"/>
    </location>
</feature>
<comment type="caution">
    <text evidence="9">The sequence shown here is derived from an EMBL/GenBank/DDBJ whole genome shotgun (WGS) entry which is preliminary data.</text>
</comment>
<name>A0A398B791_9BACI</name>
<dbReference type="PANTHER" id="PTHR11142">
    <property type="entry name" value="PSEUDOURIDYLATE SYNTHASE"/>
    <property type="match status" value="1"/>
</dbReference>
<evidence type="ECO:0000256" key="4">
    <source>
        <dbReference type="HAMAP-Rule" id="MF_00171"/>
    </source>
</evidence>
<dbReference type="InterPro" id="IPR020095">
    <property type="entry name" value="PsdUridine_synth_TruA_C"/>
</dbReference>
<dbReference type="InterPro" id="IPR020097">
    <property type="entry name" value="PsdUridine_synth_TruA_a/b_dom"/>
</dbReference>
<dbReference type="PIRSF" id="PIRSF001430">
    <property type="entry name" value="tRNA_psdUrid_synth"/>
    <property type="match status" value="1"/>
</dbReference>
<dbReference type="EMBL" id="QWVT01000014">
    <property type="protein sequence ID" value="RID85999.1"/>
    <property type="molecule type" value="Genomic_DNA"/>
</dbReference>
<comment type="catalytic activity">
    <reaction evidence="4 7">
        <text>uridine(38/39/40) in tRNA = pseudouridine(38/39/40) in tRNA</text>
        <dbReference type="Rhea" id="RHEA:22376"/>
        <dbReference type="Rhea" id="RHEA-COMP:10085"/>
        <dbReference type="Rhea" id="RHEA-COMP:10087"/>
        <dbReference type="ChEBI" id="CHEBI:65314"/>
        <dbReference type="ChEBI" id="CHEBI:65315"/>
        <dbReference type="EC" id="5.4.99.12"/>
    </reaction>
</comment>
<keyword evidence="10" id="KW-1185">Reference proteome</keyword>